<dbReference type="EMBL" id="CACTIH010009641">
    <property type="protein sequence ID" value="CAA3032661.1"/>
    <property type="molecule type" value="Genomic_DNA"/>
</dbReference>
<dbReference type="Gramene" id="OE9A120009T1">
    <property type="protein sequence ID" value="OE9A120009C1"/>
    <property type="gene ID" value="OE9A120009"/>
</dbReference>
<dbReference type="AlphaFoldDB" id="A0A8S0VPB9"/>
<organism evidence="1 2">
    <name type="scientific">Olea europaea subsp. europaea</name>
    <dbReference type="NCBI Taxonomy" id="158383"/>
    <lineage>
        <taxon>Eukaryota</taxon>
        <taxon>Viridiplantae</taxon>
        <taxon>Streptophyta</taxon>
        <taxon>Embryophyta</taxon>
        <taxon>Tracheophyta</taxon>
        <taxon>Spermatophyta</taxon>
        <taxon>Magnoliopsida</taxon>
        <taxon>eudicotyledons</taxon>
        <taxon>Gunneridae</taxon>
        <taxon>Pentapetalae</taxon>
        <taxon>asterids</taxon>
        <taxon>lamiids</taxon>
        <taxon>Lamiales</taxon>
        <taxon>Oleaceae</taxon>
        <taxon>Oleeae</taxon>
        <taxon>Olea</taxon>
    </lineage>
</organism>
<name>A0A8S0VPB9_OLEEU</name>
<dbReference type="GO" id="GO:0008360">
    <property type="term" value="P:regulation of cell shape"/>
    <property type="evidence" value="ECO:0007669"/>
    <property type="project" value="TreeGrafter"/>
</dbReference>
<protein>
    <submittedName>
        <fullName evidence="1">Uncharacterized protein</fullName>
    </submittedName>
</protein>
<dbReference type="GO" id="GO:0005634">
    <property type="term" value="C:nucleus"/>
    <property type="evidence" value="ECO:0007669"/>
    <property type="project" value="TreeGrafter"/>
</dbReference>
<dbReference type="InterPro" id="IPR052060">
    <property type="entry name" value="Bromo_WD_repeat"/>
</dbReference>
<comment type="caution">
    <text evidence="1">The sequence shown here is derived from an EMBL/GenBank/DDBJ whole genome shotgun (WGS) entry which is preliminary data.</text>
</comment>
<dbReference type="GO" id="GO:0007010">
    <property type="term" value="P:cytoskeleton organization"/>
    <property type="evidence" value="ECO:0007669"/>
    <property type="project" value="TreeGrafter"/>
</dbReference>
<dbReference type="PANTHER" id="PTHR16266:SF17">
    <property type="entry name" value="BRWD3"/>
    <property type="match status" value="1"/>
</dbReference>
<evidence type="ECO:0000313" key="2">
    <source>
        <dbReference type="Proteomes" id="UP000594638"/>
    </source>
</evidence>
<evidence type="ECO:0000313" key="1">
    <source>
        <dbReference type="EMBL" id="CAA3032661.1"/>
    </source>
</evidence>
<sequence>MTLKFVDTSSDVVGKSLKLTLPEVTEFPDFLVERSSSWERYVIKYKNGATETHQYSPWELYDADTQLEQPHIDNDIKDRLLHALAKLKLSLDKA</sequence>
<dbReference type="Proteomes" id="UP000594638">
    <property type="component" value="Unassembled WGS sequence"/>
</dbReference>
<accession>A0A8S0VPB9</accession>
<dbReference type="OrthoDB" id="1735686at2759"/>
<dbReference type="GO" id="GO:0006357">
    <property type="term" value="P:regulation of transcription by RNA polymerase II"/>
    <property type="evidence" value="ECO:0007669"/>
    <property type="project" value="TreeGrafter"/>
</dbReference>
<reference evidence="1 2" key="1">
    <citation type="submission" date="2019-12" db="EMBL/GenBank/DDBJ databases">
        <authorList>
            <person name="Alioto T."/>
            <person name="Alioto T."/>
            <person name="Gomez Garrido J."/>
        </authorList>
    </citation>
    <scope>NUCLEOTIDE SEQUENCE [LARGE SCALE GENOMIC DNA]</scope>
</reference>
<proteinExistence type="predicted"/>
<gene>
    <name evidence="1" type="ORF">OLEA9_A120009</name>
</gene>
<keyword evidence="2" id="KW-1185">Reference proteome</keyword>
<dbReference type="PANTHER" id="PTHR16266">
    <property type="entry name" value="WD REPEAT DOMAIN 9"/>
    <property type="match status" value="1"/>
</dbReference>